<dbReference type="Gene3D" id="3.40.50.10320">
    <property type="entry name" value="LmbE-like"/>
    <property type="match status" value="1"/>
</dbReference>
<gene>
    <name evidence="2" type="primary">mshB_1</name>
    <name evidence="2" type="ORF">OJAG_08560</name>
</gene>
<dbReference type="PANTHER" id="PTHR12993:SF11">
    <property type="entry name" value="N-ACETYLGLUCOSAMINYL-PHOSPHATIDYLINOSITOL DE-N-ACETYLASE"/>
    <property type="match status" value="1"/>
</dbReference>
<reference evidence="2 3" key="1">
    <citation type="submission" date="2016-01" db="EMBL/GenBank/DDBJ databases">
        <title>Genome sequence of Oerskovia enterophila VJag, an agar and cellulose degrading bacterium.</title>
        <authorList>
            <person name="Poehlein A."/>
            <person name="Jag V."/>
            <person name="Bengelsdorf F."/>
            <person name="Duerre P."/>
            <person name="Daniel R."/>
        </authorList>
    </citation>
    <scope>NUCLEOTIDE SEQUENCE [LARGE SCALE GENOMIC DNA]</scope>
    <source>
        <strain evidence="2 3">VJag</strain>
    </source>
</reference>
<keyword evidence="2" id="KW-0378">Hydrolase</keyword>
<organism evidence="2 3">
    <name type="scientific">Oerskovia enterophila</name>
    <dbReference type="NCBI Taxonomy" id="43678"/>
    <lineage>
        <taxon>Bacteria</taxon>
        <taxon>Bacillati</taxon>
        <taxon>Actinomycetota</taxon>
        <taxon>Actinomycetes</taxon>
        <taxon>Micrococcales</taxon>
        <taxon>Cellulomonadaceae</taxon>
        <taxon>Oerskovia</taxon>
    </lineage>
</organism>
<dbReference type="Proteomes" id="UP000076447">
    <property type="component" value="Unassembled WGS sequence"/>
</dbReference>
<comment type="caution">
    <text evidence="2">The sequence shown here is derived from an EMBL/GenBank/DDBJ whole genome shotgun (WGS) entry which is preliminary data.</text>
</comment>
<dbReference type="SUPFAM" id="SSF102588">
    <property type="entry name" value="LmbE-like"/>
    <property type="match status" value="1"/>
</dbReference>
<name>A0A161XI18_9CELL</name>
<evidence type="ECO:0000313" key="3">
    <source>
        <dbReference type="Proteomes" id="UP000076447"/>
    </source>
</evidence>
<sequence length="281" mass="30432">MTPPEPHGAPGLFADRLRVLVVAAHPDEPDEYAGGIAARLALAGHGVKFLSLTNGDAGHWSTPRKALARRRAVEAFAAARELGVQEYEILDEHDGELVPSVALRREVVARIRRWQADLVVTFHDECPGHLDNRAAGRLVREAVSVVGLANVVPRVPALETPPVCLLMPDHDALAHHRHDVVVDVSSTIEAKLRACLAHASQFLEFAPWQRGLLDQVPPASDPVGQREFVLEHWAPYLCTQPEVRAAVAAAGLDPVGEYAESFQLADYGRATTAAEVRALLG</sequence>
<dbReference type="PANTHER" id="PTHR12993">
    <property type="entry name" value="N-ACETYLGLUCOSAMINYL-PHOSPHATIDYLINOSITOL DE-N-ACETYLASE-RELATED"/>
    <property type="match status" value="1"/>
</dbReference>
<dbReference type="InterPro" id="IPR024078">
    <property type="entry name" value="LmbE-like_dom_sf"/>
</dbReference>
<keyword evidence="1" id="KW-0862">Zinc</keyword>
<dbReference type="STRING" id="43678.OJAG_08560"/>
<proteinExistence type="predicted"/>
<dbReference type="RefSeq" id="WP_068707312.1">
    <property type="nucleotide sequence ID" value="NZ_LRIE01000051.1"/>
</dbReference>
<dbReference type="EC" id="3.5.1.103" evidence="2"/>
<protein>
    <submittedName>
        <fullName evidence="2">1D-myo-inositol 2-acetamido-2-deoxy-alpha-D-glucopyranoside deacetylase</fullName>
        <ecNumber evidence="2">3.5.1.103</ecNumber>
    </submittedName>
</protein>
<dbReference type="Pfam" id="PF02585">
    <property type="entry name" value="PIG-L"/>
    <property type="match status" value="1"/>
</dbReference>
<dbReference type="GO" id="GO:0035595">
    <property type="term" value="F:N-acetylglucosaminylinositol deacetylase activity"/>
    <property type="evidence" value="ECO:0007669"/>
    <property type="project" value="UniProtKB-EC"/>
</dbReference>
<dbReference type="AlphaFoldDB" id="A0A161XI18"/>
<dbReference type="EMBL" id="LRIE01000051">
    <property type="protein sequence ID" value="KZM36467.1"/>
    <property type="molecule type" value="Genomic_DNA"/>
</dbReference>
<dbReference type="PATRIC" id="fig|43678.3.peg.895"/>
<dbReference type="GO" id="GO:0016137">
    <property type="term" value="P:glycoside metabolic process"/>
    <property type="evidence" value="ECO:0007669"/>
    <property type="project" value="UniProtKB-ARBA"/>
</dbReference>
<accession>A0A161XI18</accession>
<evidence type="ECO:0000256" key="1">
    <source>
        <dbReference type="ARBA" id="ARBA00022833"/>
    </source>
</evidence>
<dbReference type="InterPro" id="IPR003737">
    <property type="entry name" value="GlcNAc_PI_deacetylase-related"/>
</dbReference>
<dbReference type="OrthoDB" id="116799at2"/>
<evidence type="ECO:0000313" key="2">
    <source>
        <dbReference type="EMBL" id="KZM36467.1"/>
    </source>
</evidence>